<evidence type="ECO:0000256" key="1">
    <source>
        <dbReference type="ARBA" id="ARBA00004141"/>
    </source>
</evidence>
<dbReference type="GO" id="GO:0015226">
    <property type="term" value="F:carnitine transmembrane transporter activity"/>
    <property type="evidence" value="ECO:0007669"/>
    <property type="project" value="TreeGrafter"/>
</dbReference>
<sequence length="667" mass="72441">MTPVTASAVQLPAGLNRWALAWAGLLALTVAVYVLKDDLAWAFKYPRALVLPLKVWISDFMKWLINDLHFILFTFKDFTRAISWVIEQPYWLAKSLLATGFVQGFGQNAETVFPRLSWVGLIGLAAIMGTYARDWKLGLLAGACFAYLAVFGQWDSAMVTLSSIVIAVPFGVAGGLALGVAGYRSRRIEQALSPVLDLMQTVPVFAYLVPVLLLFGFGPVSAMIATIIYAMPPMVRITMLALKQVPAEVMEYGAMAGCTRSQLLWKVQLPSAMNSLMVGVNQVVMLSLNMVIIASMIGAGGLGFDVLNALKRLKIGEGVEAGLAITLLAIALDRLSQAYARRPPPAHGEKPREFFRRHPYLTAAAAVVIGTWVLGYAFGAVIDYPKAWTITTGSFWGDIVRWININYFDQLDGMKNALLLNVMIPLKRFLLSLPWVAVVAMAALAGLQLGGWRLALLTGSLALFPALVGLWPKAMVTVYLVGLSVVIACLIGIPIGIAASRNERLHRIVQVCIDTLQTLPSFVYLMPVVMLFRVGDFAAMVAVVAYSVVPAIRYTDHGLRNVPAHVIEAATQTGCTRRQILWKVQMPLALPEIMLGINQTIMMALSMLVITALVGTRELGQEVYIALTKADTGRGIVAGISVAFIAIIADRLIGAWANARKKQLGLA</sequence>
<dbReference type="CDD" id="cd06261">
    <property type="entry name" value="TM_PBP2"/>
    <property type="match status" value="2"/>
</dbReference>
<dbReference type="AlphaFoldDB" id="A0A3B0T0U8"/>
<dbReference type="Gene3D" id="1.10.3720.10">
    <property type="entry name" value="MetI-like"/>
    <property type="match status" value="2"/>
</dbReference>
<feature type="transmembrane region" description="Helical" evidence="8">
    <location>
        <begin position="478"/>
        <end position="499"/>
    </location>
</feature>
<proteinExistence type="predicted"/>
<keyword evidence="7 8" id="KW-0472">Membrane</keyword>
<feature type="transmembrane region" description="Helical" evidence="8">
    <location>
        <begin position="283"/>
        <end position="304"/>
    </location>
</feature>
<dbReference type="GO" id="GO:0015871">
    <property type="term" value="P:choline transport"/>
    <property type="evidence" value="ECO:0007669"/>
    <property type="project" value="TreeGrafter"/>
</dbReference>
<dbReference type="PANTHER" id="PTHR47737">
    <property type="entry name" value="GLYCINE BETAINE/PROLINE BETAINE TRANSPORT SYSTEM PERMEASE PROTEIN PROW"/>
    <property type="match status" value="1"/>
</dbReference>
<evidence type="ECO:0000256" key="7">
    <source>
        <dbReference type="ARBA" id="ARBA00023136"/>
    </source>
</evidence>
<dbReference type="EMBL" id="UOEM01000043">
    <property type="protein sequence ID" value="VAW12391.1"/>
    <property type="molecule type" value="Genomic_DNA"/>
</dbReference>
<evidence type="ECO:0000256" key="6">
    <source>
        <dbReference type="ARBA" id="ARBA00022989"/>
    </source>
</evidence>
<keyword evidence="4" id="KW-1003">Cell membrane</keyword>
<evidence type="ECO:0000256" key="8">
    <source>
        <dbReference type="SAM" id="Phobius"/>
    </source>
</evidence>
<name>A0A3B0T0U8_9ZZZZ</name>
<feature type="transmembrane region" description="Helical" evidence="8">
    <location>
        <begin position="160"/>
        <end position="183"/>
    </location>
</feature>
<keyword evidence="5 8" id="KW-0812">Transmembrane</keyword>
<feature type="transmembrane region" description="Helical" evidence="8">
    <location>
        <begin position="593"/>
        <end position="615"/>
    </location>
</feature>
<keyword evidence="3" id="KW-0813">Transport</keyword>
<dbReference type="Pfam" id="PF00528">
    <property type="entry name" value="BPD_transp_1"/>
    <property type="match status" value="2"/>
</dbReference>
<feature type="domain" description="ABC transmembrane type-1" evidence="9">
    <location>
        <begin position="153"/>
        <end position="336"/>
    </location>
</feature>
<dbReference type="InterPro" id="IPR000515">
    <property type="entry name" value="MetI-like"/>
</dbReference>
<reference evidence="10" key="1">
    <citation type="submission" date="2018-06" db="EMBL/GenBank/DDBJ databases">
        <authorList>
            <person name="Zhirakovskaya E."/>
        </authorList>
    </citation>
    <scope>NUCLEOTIDE SEQUENCE</scope>
</reference>
<dbReference type="FunFam" id="1.10.3720.10:FF:000001">
    <property type="entry name" value="Glycine betaine ABC transporter, permease"/>
    <property type="match status" value="2"/>
</dbReference>
<feature type="transmembrane region" description="Helical" evidence="8">
    <location>
        <begin position="204"/>
        <end position="230"/>
    </location>
</feature>
<feature type="transmembrane region" description="Helical" evidence="8">
    <location>
        <begin position="137"/>
        <end position="154"/>
    </location>
</feature>
<dbReference type="InterPro" id="IPR035906">
    <property type="entry name" value="MetI-like_sf"/>
</dbReference>
<feature type="transmembrane region" description="Helical" evidence="8">
    <location>
        <begin position="635"/>
        <end position="653"/>
    </location>
</feature>
<feature type="transmembrane region" description="Helical" evidence="8">
    <location>
        <begin position="537"/>
        <end position="555"/>
    </location>
</feature>
<evidence type="ECO:0000313" key="10">
    <source>
        <dbReference type="EMBL" id="VAW12391.1"/>
    </source>
</evidence>
<gene>
    <name evidence="10" type="ORF">MNBD_ALPHA09-128</name>
</gene>
<evidence type="ECO:0000256" key="3">
    <source>
        <dbReference type="ARBA" id="ARBA00022448"/>
    </source>
</evidence>
<feature type="domain" description="ABC transmembrane type-1" evidence="9">
    <location>
        <begin position="474"/>
        <end position="653"/>
    </location>
</feature>
<dbReference type="PROSITE" id="PS50928">
    <property type="entry name" value="ABC_TM1"/>
    <property type="match status" value="2"/>
</dbReference>
<feature type="transmembrane region" description="Helical" evidence="8">
    <location>
        <begin position="360"/>
        <end position="382"/>
    </location>
</feature>
<feature type="transmembrane region" description="Helical" evidence="8">
    <location>
        <begin position="454"/>
        <end position="472"/>
    </location>
</feature>
<organism evidence="10">
    <name type="scientific">hydrothermal vent metagenome</name>
    <dbReference type="NCBI Taxonomy" id="652676"/>
    <lineage>
        <taxon>unclassified sequences</taxon>
        <taxon>metagenomes</taxon>
        <taxon>ecological metagenomes</taxon>
    </lineage>
</organism>
<dbReference type="GO" id="GO:0005275">
    <property type="term" value="F:amine transmembrane transporter activity"/>
    <property type="evidence" value="ECO:0007669"/>
    <property type="project" value="TreeGrafter"/>
</dbReference>
<evidence type="ECO:0000256" key="4">
    <source>
        <dbReference type="ARBA" id="ARBA00022475"/>
    </source>
</evidence>
<keyword evidence="6 8" id="KW-1133">Transmembrane helix</keyword>
<comment type="subcellular location">
    <subcellularLocation>
        <location evidence="2">Cell membrane</location>
    </subcellularLocation>
    <subcellularLocation>
        <location evidence="1">Membrane</location>
        <topology evidence="1">Multi-pass membrane protein</topology>
    </subcellularLocation>
</comment>
<dbReference type="SUPFAM" id="SSF161098">
    <property type="entry name" value="MetI-like"/>
    <property type="match status" value="2"/>
</dbReference>
<evidence type="ECO:0000259" key="9">
    <source>
        <dbReference type="PROSITE" id="PS50928"/>
    </source>
</evidence>
<dbReference type="GO" id="GO:0043190">
    <property type="term" value="C:ATP-binding cassette (ABC) transporter complex"/>
    <property type="evidence" value="ECO:0007669"/>
    <property type="project" value="TreeGrafter"/>
</dbReference>
<dbReference type="GO" id="GO:0031460">
    <property type="term" value="P:glycine betaine transport"/>
    <property type="evidence" value="ECO:0007669"/>
    <property type="project" value="TreeGrafter"/>
</dbReference>
<evidence type="ECO:0000256" key="2">
    <source>
        <dbReference type="ARBA" id="ARBA00004236"/>
    </source>
</evidence>
<evidence type="ECO:0000256" key="5">
    <source>
        <dbReference type="ARBA" id="ARBA00022692"/>
    </source>
</evidence>
<dbReference type="PANTHER" id="PTHR47737:SF1">
    <property type="entry name" value="GLYCINE BETAINE_PROLINE BETAINE TRANSPORT SYSTEM PERMEASE PROTEIN PROW"/>
    <property type="match status" value="1"/>
</dbReference>
<accession>A0A3B0T0U8</accession>
<feature type="transmembrane region" description="Helical" evidence="8">
    <location>
        <begin position="18"/>
        <end position="35"/>
    </location>
</feature>
<protein>
    <submittedName>
        <fullName evidence="10">Glycine betaine ABC transport system, permease protein OpuAB / Glycine betaine ABC transport system, permease protein OpuAB</fullName>
    </submittedName>
</protein>